<dbReference type="InterPro" id="IPR029021">
    <property type="entry name" value="Prot-tyrosine_phosphatase-like"/>
</dbReference>
<evidence type="ECO:0000313" key="2">
    <source>
        <dbReference type="EMBL" id="MZR13918.1"/>
    </source>
</evidence>
<evidence type="ECO:0000259" key="1">
    <source>
        <dbReference type="Pfam" id="PF04273"/>
    </source>
</evidence>
<comment type="caution">
    <text evidence="2">The sequence shown here is derived from an EMBL/GenBank/DDBJ whole genome shotgun (WGS) entry which is preliminary data.</text>
</comment>
<dbReference type="GO" id="GO:0016787">
    <property type="term" value="F:hydrolase activity"/>
    <property type="evidence" value="ECO:0007669"/>
    <property type="project" value="InterPro"/>
</dbReference>
<keyword evidence="3" id="KW-1185">Reference proteome</keyword>
<dbReference type="Proteomes" id="UP000467322">
    <property type="component" value="Unassembled WGS sequence"/>
</dbReference>
<protein>
    <submittedName>
        <fullName evidence="2">TIGR01244 family phosphatase</fullName>
    </submittedName>
</protein>
<reference evidence="2 3" key="1">
    <citation type="submission" date="2019-12" db="EMBL/GenBank/DDBJ databases">
        <title>Maritimibacter sp. nov. sp. isolated from sea sand.</title>
        <authorList>
            <person name="Kim J."/>
            <person name="Jeong S.E."/>
            <person name="Jung H.S."/>
            <person name="Jeon C.O."/>
        </authorList>
    </citation>
    <scope>NUCLEOTIDE SEQUENCE [LARGE SCALE GENOMIC DNA]</scope>
    <source>
        <strain evidence="2 3">DP07</strain>
    </source>
</reference>
<name>A0A845M617_9RHOB</name>
<dbReference type="NCBIfam" id="TIGR01244">
    <property type="entry name" value="TIGR01244 family sulfur transferase"/>
    <property type="match status" value="1"/>
</dbReference>
<dbReference type="InterPro" id="IPR005939">
    <property type="entry name" value="BLH_phosphatase-like"/>
</dbReference>
<evidence type="ECO:0000313" key="3">
    <source>
        <dbReference type="Proteomes" id="UP000467322"/>
    </source>
</evidence>
<feature type="domain" description="Beta-lactamase hydrolase-like protein phosphatase-like" evidence="1">
    <location>
        <begin position="4"/>
        <end position="107"/>
    </location>
</feature>
<sequence>MQQLDQQVWVSPQIQPADVETIAAEGFKAIVCNRPDGEEPGQPDWASVEAAAKAAGLRTYYLPMASREVPADTADGFAKAMSETDGKVFAYCRSGARCTAIWNAAKARV</sequence>
<dbReference type="EMBL" id="WTUX01000017">
    <property type="protein sequence ID" value="MZR13918.1"/>
    <property type="molecule type" value="Genomic_DNA"/>
</dbReference>
<dbReference type="SUPFAM" id="SSF52799">
    <property type="entry name" value="(Phosphotyrosine protein) phosphatases II"/>
    <property type="match status" value="1"/>
</dbReference>
<gene>
    <name evidence="2" type="ORF">GQE99_12930</name>
</gene>
<dbReference type="AlphaFoldDB" id="A0A845M617"/>
<dbReference type="Pfam" id="PF04273">
    <property type="entry name" value="BLH_phosphatase"/>
    <property type="match status" value="1"/>
</dbReference>
<organism evidence="2 3">
    <name type="scientific">Maritimibacter harenae</name>
    <dbReference type="NCBI Taxonomy" id="2606218"/>
    <lineage>
        <taxon>Bacteria</taxon>
        <taxon>Pseudomonadati</taxon>
        <taxon>Pseudomonadota</taxon>
        <taxon>Alphaproteobacteria</taxon>
        <taxon>Rhodobacterales</taxon>
        <taxon>Roseobacteraceae</taxon>
        <taxon>Maritimibacter</taxon>
    </lineage>
</organism>
<proteinExistence type="predicted"/>
<dbReference type="RefSeq" id="WP_161352050.1">
    <property type="nucleotide sequence ID" value="NZ_WTUX01000017.1"/>
</dbReference>
<dbReference type="Gene3D" id="3.90.190.10">
    <property type="entry name" value="Protein tyrosine phosphatase superfamily"/>
    <property type="match status" value="1"/>
</dbReference>
<accession>A0A845M617</accession>